<dbReference type="InterPro" id="IPR002467">
    <property type="entry name" value="Pept_M24A_MAP1"/>
</dbReference>
<evidence type="ECO:0000259" key="7">
    <source>
        <dbReference type="Pfam" id="PF00557"/>
    </source>
</evidence>
<feature type="binding site" evidence="5">
    <location>
        <position position="299"/>
    </location>
    <ligand>
        <name>a divalent metal cation</name>
        <dbReference type="ChEBI" id="CHEBI:60240"/>
        <label>1</label>
    </ligand>
</feature>
<dbReference type="PANTHER" id="PTHR43330">
    <property type="entry name" value="METHIONINE AMINOPEPTIDASE"/>
    <property type="match status" value="1"/>
</dbReference>
<dbReference type="EC" id="3.4.11.18" evidence="6"/>
<dbReference type="OrthoDB" id="3209743at2759"/>
<comment type="caution">
    <text evidence="8">The sequence shown here is derived from an EMBL/GenBank/DDBJ whole genome shotgun (WGS) entry which is preliminary data.</text>
</comment>
<dbReference type="GO" id="GO:0006508">
    <property type="term" value="P:proteolysis"/>
    <property type="evidence" value="ECO:0007669"/>
    <property type="project" value="UniProtKB-KW"/>
</dbReference>
<keyword evidence="9" id="KW-1185">Reference proteome</keyword>
<dbReference type="GO" id="GO:0070006">
    <property type="term" value="F:metalloaminopeptidase activity"/>
    <property type="evidence" value="ECO:0007669"/>
    <property type="project" value="UniProtKB-UniRule"/>
</dbReference>
<keyword evidence="1 5" id="KW-0031">Aminopeptidase</keyword>
<evidence type="ECO:0000256" key="5">
    <source>
        <dbReference type="HAMAP-Rule" id="MF_03174"/>
    </source>
</evidence>
<feature type="binding site" evidence="5">
    <location>
        <position position="299"/>
    </location>
    <ligand>
        <name>a divalent metal cation</name>
        <dbReference type="ChEBI" id="CHEBI:60240"/>
        <label>2</label>
        <note>catalytic</note>
    </ligand>
</feature>
<feature type="binding site" evidence="5">
    <location>
        <position position="172"/>
    </location>
    <ligand>
        <name>a divalent metal cation</name>
        <dbReference type="ChEBI" id="CHEBI:60240"/>
        <label>2</label>
        <note>catalytic</note>
    </ligand>
</feature>
<dbReference type="AlphaFoldDB" id="A0A2P6N0C1"/>
<feature type="binding site" evidence="5">
    <location>
        <position position="268"/>
    </location>
    <ligand>
        <name>a divalent metal cation</name>
        <dbReference type="ChEBI" id="CHEBI:60240"/>
        <label>2</label>
        <note>catalytic</note>
    </ligand>
</feature>
<feature type="binding site" evidence="5">
    <location>
        <position position="235"/>
    </location>
    <ligand>
        <name>a divalent metal cation</name>
        <dbReference type="ChEBI" id="CHEBI:60240"/>
        <label>2</label>
        <note>catalytic</note>
    </ligand>
</feature>
<comment type="cofactor">
    <cofactor evidence="5">
        <name>Co(2+)</name>
        <dbReference type="ChEBI" id="CHEBI:48828"/>
    </cofactor>
    <cofactor evidence="5">
        <name>Zn(2+)</name>
        <dbReference type="ChEBI" id="CHEBI:29105"/>
    </cofactor>
    <cofactor evidence="5">
        <name>Mn(2+)</name>
        <dbReference type="ChEBI" id="CHEBI:29035"/>
    </cofactor>
    <cofactor evidence="5">
        <name>Fe(2+)</name>
        <dbReference type="ChEBI" id="CHEBI:29033"/>
    </cofactor>
    <text evidence="5">Binds 2 divalent metal cations per subunit. Has a high-affinity and a low affinity metal-binding site. The true nature of the physiological cofactor is under debate. The enzyme is active with cobalt, zinc, manganese or divalent iron ions. Most likely, methionine aminopeptidases function as mononuclear Fe(2+)-metalloproteases under physiological conditions, and the catalytically relevant metal-binding site has been assigned to the histidine-containing high-affinity site.</text>
</comment>
<dbReference type="Gene3D" id="3.90.230.10">
    <property type="entry name" value="Creatinase/methionine aminopeptidase superfamily"/>
    <property type="match status" value="1"/>
</dbReference>
<accession>A0A2P6N0C1</accession>
<evidence type="ECO:0000256" key="1">
    <source>
        <dbReference type="ARBA" id="ARBA00022438"/>
    </source>
</evidence>
<evidence type="ECO:0000256" key="6">
    <source>
        <dbReference type="RuleBase" id="RU003653"/>
    </source>
</evidence>
<keyword evidence="3 5" id="KW-0479">Metal-binding</keyword>
<dbReference type="Pfam" id="PF00557">
    <property type="entry name" value="Peptidase_M24"/>
    <property type="match status" value="1"/>
</dbReference>
<dbReference type="EMBL" id="MDYQ01000267">
    <property type="protein sequence ID" value="PRP77393.1"/>
    <property type="molecule type" value="Genomic_DNA"/>
</dbReference>
<comment type="similarity">
    <text evidence="5">Belongs to the peptidase M24A family. Methionine aminopeptidase type 1 subfamily.</text>
</comment>
<feature type="domain" description="Peptidase M24" evidence="7">
    <location>
        <begin position="75"/>
        <end position="304"/>
    </location>
</feature>
<evidence type="ECO:0000313" key="9">
    <source>
        <dbReference type="Proteomes" id="UP000241769"/>
    </source>
</evidence>
<protein>
    <recommendedName>
        <fullName evidence="6">Methionine aminopeptidase</fullName>
        <ecNumber evidence="6">3.4.11.18</ecNumber>
    </recommendedName>
</protein>
<evidence type="ECO:0000256" key="4">
    <source>
        <dbReference type="ARBA" id="ARBA00022801"/>
    </source>
</evidence>
<feature type="binding site" evidence="5">
    <location>
        <position position="172"/>
    </location>
    <ligand>
        <name>a divalent metal cation</name>
        <dbReference type="ChEBI" id="CHEBI:60240"/>
        <label>1</label>
    </ligand>
</feature>
<dbReference type="NCBIfam" id="TIGR00500">
    <property type="entry name" value="met_pdase_I"/>
    <property type="match status" value="1"/>
</dbReference>
<dbReference type="PANTHER" id="PTHR43330:SF8">
    <property type="entry name" value="METHIONINE AMINOPEPTIDASE 1D, MITOCHONDRIAL"/>
    <property type="match status" value="1"/>
</dbReference>
<dbReference type="GO" id="GO:0046872">
    <property type="term" value="F:metal ion binding"/>
    <property type="evidence" value="ECO:0007669"/>
    <property type="project" value="UniProtKB-UniRule"/>
</dbReference>
<evidence type="ECO:0000256" key="3">
    <source>
        <dbReference type="ARBA" id="ARBA00022723"/>
    </source>
</evidence>
<proteinExistence type="inferred from homology"/>
<dbReference type="CDD" id="cd01086">
    <property type="entry name" value="MetAP1"/>
    <property type="match status" value="1"/>
</dbReference>
<dbReference type="STRING" id="1890364.A0A2P6N0C1"/>
<name>A0A2P6N0C1_9EUKA</name>
<dbReference type="InParanoid" id="A0A2P6N0C1"/>
<keyword evidence="4 5" id="KW-0378">Hydrolase</keyword>
<organism evidence="8 9">
    <name type="scientific">Planoprotostelium fungivorum</name>
    <dbReference type="NCBI Taxonomy" id="1890364"/>
    <lineage>
        <taxon>Eukaryota</taxon>
        <taxon>Amoebozoa</taxon>
        <taxon>Evosea</taxon>
        <taxon>Variosea</taxon>
        <taxon>Cavosteliida</taxon>
        <taxon>Cavosteliaceae</taxon>
        <taxon>Planoprotostelium</taxon>
    </lineage>
</organism>
<reference evidence="8 9" key="1">
    <citation type="journal article" date="2018" name="Genome Biol. Evol.">
        <title>Multiple Roots of Fruiting Body Formation in Amoebozoa.</title>
        <authorList>
            <person name="Hillmann F."/>
            <person name="Forbes G."/>
            <person name="Novohradska S."/>
            <person name="Ferling I."/>
            <person name="Riege K."/>
            <person name="Groth M."/>
            <person name="Westermann M."/>
            <person name="Marz M."/>
            <person name="Spaller T."/>
            <person name="Winckler T."/>
            <person name="Schaap P."/>
            <person name="Glockner G."/>
        </authorList>
    </citation>
    <scope>NUCLEOTIDE SEQUENCE [LARGE SCALE GENOMIC DNA]</scope>
    <source>
        <strain evidence="8 9">Jena</strain>
    </source>
</reference>
<dbReference type="InterPro" id="IPR001714">
    <property type="entry name" value="Pept_M24_MAP"/>
</dbReference>
<gene>
    <name evidence="8" type="ORF">PROFUN_14399</name>
</gene>
<comment type="function">
    <text evidence="6">Cotranslationally removes the N-terminal methionine from nascent proteins. The N-terminal methionine is often cleaved when the second residue in the primary sequence is small and uncharged (Met-Ala-, Cys, Gly, Pro, Ser, Thr, or Val).</text>
</comment>
<feature type="binding site" evidence="5">
    <location>
        <position position="242"/>
    </location>
    <ligand>
        <name>substrate</name>
    </ligand>
</feature>
<sequence length="315" mass="34296">MLKSISRSSASGGRFFSTGRRKAIRLGKVGPPYFVPPHVNTPEYANHAGAIGSRGPVFTPDMTIPLTVKREDWPKLREISKIVRGAMDHVRPHVVLGKTTEELDLIVFRYLTSHGAYPSSLYYGPKENAFPKSICTSINEVLAHGIPDDRPLENGDIINIDFAAFKDGLHSDMSETFIIGEASDVAKKLVQAARGSLQAAISRLKPGEKLSVIGEAIEEHCHTYGFHSHDFVSGHGIGYSYHGPPVIEHSTRTPAIGLMTPGMVFTIEPLVGEREAQPFLLSDGWTIVSSDASLSAQFEHTILIMDDGVEVLTGP</sequence>
<evidence type="ECO:0000313" key="8">
    <source>
        <dbReference type="EMBL" id="PRP77393.1"/>
    </source>
</evidence>
<dbReference type="Proteomes" id="UP000241769">
    <property type="component" value="Unassembled WGS sequence"/>
</dbReference>
<dbReference type="InterPro" id="IPR036005">
    <property type="entry name" value="Creatinase/aminopeptidase-like"/>
</dbReference>
<keyword evidence="2 5" id="KW-0645">Protease</keyword>
<dbReference type="FunCoup" id="A0A2P6N0C1">
    <property type="interactions" value="466"/>
</dbReference>
<feature type="binding site" evidence="5">
    <location>
        <position position="161"/>
    </location>
    <ligand>
        <name>a divalent metal cation</name>
        <dbReference type="ChEBI" id="CHEBI:60240"/>
        <label>1</label>
    </ligand>
</feature>
<dbReference type="SUPFAM" id="SSF55920">
    <property type="entry name" value="Creatinase/aminopeptidase"/>
    <property type="match status" value="1"/>
</dbReference>
<dbReference type="HAMAP" id="MF_01974">
    <property type="entry name" value="MetAP_1"/>
    <property type="match status" value="1"/>
</dbReference>
<dbReference type="PRINTS" id="PR00599">
    <property type="entry name" value="MAPEPTIDASE"/>
</dbReference>
<comment type="catalytic activity">
    <reaction evidence="5 6">
        <text>Release of N-terminal amino acids, preferentially methionine, from peptides and arylamides.</text>
        <dbReference type="EC" id="3.4.11.18"/>
    </reaction>
</comment>
<evidence type="ECO:0000256" key="2">
    <source>
        <dbReference type="ARBA" id="ARBA00022670"/>
    </source>
</evidence>
<dbReference type="GO" id="GO:0004239">
    <property type="term" value="F:initiator methionyl aminopeptidase activity"/>
    <property type="evidence" value="ECO:0007669"/>
    <property type="project" value="UniProtKB-UniRule"/>
</dbReference>
<dbReference type="InterPro" id="IPR000994">
    <property type="entry name" value="Pept_M24"/>
</dbReference>
<feature type="binding site" evidence="5">
    <location>
        <position position="144"/>
    </location>
    <ligand>
        <name>substrate</name>
    </ligand>
</feature>